<dbReference type="SMART" id="SM00774">
    <property type="entry name" value="WRKY"/>
    <property type="match status" value="1"/>
</dbReference>
<sequence length="142" mass="15783">MVNGSNWNLEEALKLLSAGVTAPARLGPQVILSNISQQCFPNIKVLVHSQNYLLSHYCFAEKDVRDSNVTPDSINFQTVGSIVEHSPPLDEPQDEEIDQRVGGDPNVVGAPAEDGYNWRKYGQKQVKGSENPRSYYKCTHPK</sequence>
<evidence type="ECO:0000256" key="1">
    <source>
        <dbReference type="ARBA" id="ARBA00004123"/>
    </source>
</evidence>
<keyword evidence="3" id="KW-0238">DNA-binding</keyword>
<dbReference type="GO" id="GO:0003700">
    <property type="term" value="F:DNA-binding transcription factor activity"/>
    <property type="evidence" value="ECO:0007669"/>
    <property type="project" value="InterPro"/>
</dbReference>
<dbReference type="InterPro" id="IPR036576">
    <property type="entry name" value="WRKY_dom_sf"/>
</dbReference>
<dbReference type="RefSeq" id="XP_016478899.1">
    <property type="nucleotide sequence ID" value="XM_016623413.1"/>
</dbReference>
<dbReference type="OrthoDB" id="5065855at2759"/>
<gene>
    <name evidence="8" type="primary">LOC107800264</name>
</gene>
<dbReference type="STRING" id="4097.A0A1S4AQD9"/>
<accession>A0A1S4AQD9</accession>
<dbReference type="Gene3D" id="2.20.25.80">
    <property type="entry name" value="WRKY domain"/>
    <property type="match status" value="1"/>
</dbReference>
<name>A0A1S4AQD9_TOBAC</name>
<evidence type="ECO:0000259" key="7">
    <source>
        <dbReference type="PROSITE" id="PS50811"/>
    </source>
</evidence>
<evidence type="ECO:0000256" key="4">
    <source>
        <dbReference type="ARBA" id="ARBA00023163"/>
    </source>
</evidence>
<dbReference type="GO" id="GO:0005634">
    <property type="term" value="C:nucleus"/>
    <property type="evidence" value="ECO:0007669"/>
    <property type="project" value="UniProtKB-SubCell"/>
</dbReference>
<dbReference type="InterPro" id="IPR003657">
    <property type="entry name" value="WRKY_dom"/>
</dbReference>
<proteinExistence type="predicted"/>
<evidence type="ECO:0000256" key="6">
    <source>
        <dbReference type="SAM" id="MobiDB-lite"/>
    </source>
</evidence>
<feature type="region of interest" description="Disordered" evidence="6">
    <location>
        <begin position="84"/>
        <end position="142"/>
    </location>
</feature>
<dbReference type="AlphaFoldDB" id="A0A1S4AQD9"/>
<protein>
    <submittedName>
        <fullName evidence="8">Probable WRKY transcription factor 2</fullName>
    </submittedName>
</protein>
<evidence type="ECO:0000256" key="3">
    <source>
        <dbReference type="ARBA" id="ARBA00023125"/>
    </source>
</evidence>
<reference evidence="8" key="1">
    <citation type="submission" date="2025-08" db="UniProtKB">
        <authorList>
            <consortium name="RefSeq"/>
        </authorList>
    </citation>
    <scope>IDENTIFICATION</scope>
</reference>
<evidence type="ECO:0000313" key="8">
    <source>
        <dbReference type="RefSeq" id="XP_016478899.1"/>
    </source>
</evidence>
<organism evidence="8">
    <name type="scientific">Nicotiana tabacum</name>
    <name type="common">Common tobacco</name>
    <dbReference type="NCBI Taxonomy" id="4097"/>
    <lineage>
        <taxon>Eukaryota</taxon>
        <taxon>Viridiplantae</taxon>
        <taxon>Streptophyta</taxon>
        <taxon>Embryophyta</taxon>
        <taxon>Tracheophyta</taxon>
        <taxon>Spermatophyta</taxon>
        <taxon>Magnoliopsida</taxon>
        <taxon>eudicotyledons</taxon>
        <taxon>Gunneridae</taxon>
        <taxon>Pentapetalae</taxon>
        <taxon>asterids</taxon>
        <taxon>lamiids</taxon>
        <taxon>Solanales</taxon>
        <taxon>Solanaceae</taxon>
        <taxon>Nicotianoideae</taxon>
        <taxon>Nicotianeae</taxon>
        <taxon>Nicotiana</taxon>
    </lineage>
</organism>
<dbReference type="GO" id="GO:0043565">
    <property type="term" value="F:sequence-specific DNA binding"/>
    <property type="evidence" value="ECO:0007669"/>
    <property type="project" value="InterPro"/>
</dbReference>
<dbReference type="KEGG" id="nta:107800264"/>
<dbReference type="PaxDb" id="4097-A0A1S4AQD9"/>
<dbReference type="PANTHER" id="PTHR31221">
    <property type="entry name" value="WRKY TRANSCRIPTION FACTOR PROTEIN 1-RELATED"/>
    <property type="match status" value="1"/>
</dbReference>
<feature type="domain" description="WRKY" evidence="7">
    <location>
        <begin position="113"/>
        <end position="142"/>
    </location>
</feature>
<keyword evidence="2" id="KW-0805">Transcription regulation</keyword>
<evidence type="ECO:0000256" key="2">
    <source>
        <dbReference type="ARBA" id="ARBA00023015"/>
    </source>
</evidence>
<keyword evidence="5" id="KW-0539">Nucleus</keyword>
<keyword evidence="4" id="KW-0804">Transcription</keyword>
<evidence type="ECO:0000256" key="5">
    <source>
        <dbReference type="ARBA" id="ARBA00023242"/>
    </source>
</evidence>
<dbReference type="SUPFAM" id="SSF118290">
    <property type="entry name" value="WRKY DNA-binding domain"/>
    <property type="match status" value="1"/>
</dbReference>
<dbReference type="Pfam" id="PF03106">
    <property type="entry name" value="WRKY"/>
    <property type="match status" value="1"/>
</dbReference>
<dbReference type="SMR" id="A0A1S4AQD9"/>
<dbReference type="InterPro" id="IPR044810">
    <property type="entry name" value="WRKY_plant"/>
</dbReference>
<comment type="subcellular location">
    <subcellularLocation>
        <location evidence="1">Nucleus</location>
    </subcellularLocation>
</comment>
<dbReference type="PANTHER" id="PTHR31221:SF360">
    <property type="entry name" value="WRKY DOMAIN-CONTAINING PROTEIN"/>
    <property type="match status" value="1"/>
</dbReference>
<dbReference type="PROSITE" id="PS50811">
    <property type="entry name" value="WRKY"/>
    <property type="match status" value="1"/>
</dbReference>